<keyword evidence="7 17" id="KW-1133">Transmembrane helix</keyword>
<keyword evidence="15" id="KW-0040">ANK repeat</keyword>
<dbReference type="Pfam" id="PF10294">
    <property type="entry name" value="Methyltransf_16"/>
    <property type="match status" value="1"/>
</dbReference>
<feature type="compositionally biased region" description="Basic and acidic residues" evidence="16">
    <location>
        <begin position="1046"/>
        <end position="1060"/>
    </location>
</feature>
<dbReference type="GO" id="GO:0005774">
    <property type="term" value="C:vacuolar membrane"/>
    <property type="evidence" value="ECO:0007669"/>
    <property type="project" value="UniProtKB-SubCell"/>
</dbReference>
<gene>
    <name evidence="19" type="ORF">DV451_001673</name>
</gene>
<dbReference type="PANTHER" id="PTHR16027">
    <property type="entry name" value="DILUTE DOMAIN-CONTAINING PROTEIN YPR089W"/>
    <property type="match status" value="1"/>
</dbReference>
<feature type="repeat" description="ANK" evidence="15">
    <location>
        <begin position="469"/>
        <end position="501"/>
    </location>
</feature>
<comment type="subcellular location">
    <subcellularLocation>
        <location evidence="1">Vacuole membrane</location>
        <topology evidence="1">Multi-pass membrane protein</topology>
    </subcellularLocation>
</comment>
<evidence type="ECO:0000256" key="8">
    <source>
        <dbReference type="ARBA" id="ARBA00023065"/>
    </source>
</evidence>
<evidence type="ECO:0000256" key="16">
    <source>
        <dbReference type="SAM" id="MobiDB-lite"/>
    </source>
</evidence>
<dbReference type="GO" id="GO:0051020">
    <property type="term" value="F:GTPase binding"/>
    <property type="evidence" value="ECO:0007669"/>
    <property type="project" value="TreeGrafter"/>
</dbReference>
<dbReference type="InterPro" id="IPR002710">
    <property type="entry name" value="Dilute_dom"/>
</dbReference>
<dbReference type="InterPro" id="IPR036770">
    <property type="entry name" value="Ankyrin_rpt-contain_sf"/>
</dbReference>
<dbReference type="Proteomes" id="UP000750522">
    <property type="component" value="Unassembled WGS sequence"/>
</dbReference>
<evidence type="ECO:0000313" key="19">
    <source>
        <dbReference type="EMBL" id="KAF5102973.1"/>
    </source>
</evidence>
<dbReference type="InterPro" id="IPR002110">
    <property type="entry name" value="Ankyrin_rpt"/>
</dbReference>
<keyword evidence="5 17" id="KW-0812">Transmembrane</keyword>
<feature type="compositionally biased region" description="Low complexity" evidence="16">
    <location>
        <begin position="1068"/>
        <end position="1079"/>
    </location>
</feature>
<dbReference type="InterPro" id="IPR019410">
    <property type="entry name" value="Methyltransf_16"/>
</dbReference>
<feature type="region of interest" description="Disordered" evidence="16">
    <location>
        <begin position="1012"/>
        <end position="1089"/>
    </location>
</feature>
<dbReference type="SMART" id="SM00248">
    <property type="entry name" value="ANK"/>
    <property type="match status" value="2"/>
</dbReference>
<feature type="domain" description="Dilute" evidence="18">
    <location>
        <begin position="691"/>
        <end position="990"/>
    </location>
</feature>
<comment type="function">
    <text evidence="13">Proton-conducting pore forming subunit of the V0 complex of vacuolar(H+)-ATPase (V-ATPase), a multisubunit enzyme composed of a peripheral complex (V1) that hydrolyzes ATP and a membrane integral complex (V0) that translocates protons. V-ATPase is responsible for acidifying and maintaining the pH of intracellular compartments.</text>
</comment>
<dbReference type="PROSITE" id="PS51126">
    <property type="entry name" value="DILUTE"/>
    <property type="match status" value="1"/>
</dbReference>
<keyword evidence="4" id="KW-0926">Vacuole</keyword>
<dbReference type="Pfam" id="PF00137">
    <property type="entry name" value="ATP-synt_C"/>
    <property type="match status" value="2"/>
</dbReference>
<dbReference type="NCBIfam" id="TIGR01100">
    <property type="entry name" value="V_ATP_synt_C"/>
    <property type="match status" value="1"/>
</dbReference>
<dbReference type="InterPro" id="IPR037986">
    <property type="entry name" value="Myo5p-like_CBD_DIL"/>
</dbReference>
<dbReference type="InterPro" id="IPR000245">
    <property type="entry name" value="ATPase_proteolipid_csu"/>
</dbReference>
<comment type="similarity">
    <text evidence="2">Belongs to the V-ATPase proteolipid subunit family.</text>
</comment>
<dbReference type="PROSITE" id="PS50088">
    <property type="entry name" value="ANK_REPEAT"/>
    <property type="match status" value="2"/>
</dbReference>
<evidence type="ECO:0000256" key="1">
    <source>
        <dbReference type="ARBA" id="ARBA00004128"/>
    </source>
</evidence>
<evidence type="ECO:0000256" key="5">
    <source>
        <dbReference type="ARBA" id="ARBA00022692"/>
    </source>
</evidence>
<feature type="repeat" description="ANK" evidence="15">
    <location>
        <begin position="502"/>
        <end position="534"/>
    </location>
</feature>
<dbReference type="InterPro" id="IPR029063">
    <property type="entry name" value="SAM-dependent_MTases_sf"/>
</dbReference>
<feature type="transmembrane region" description="Helical" evidence="17">
    <location>
        <begin position="1284"/>
        <end position="1309"/>
    </location>
</feature>
<evidence type="ECO:0000256" key="4">
    <source>
        <dbReference type="ARBA" id="ARBA00022554"/>
    </source>
</evidence>
<evidence type="ECO:0000256" key="14">
    <source>
        <dbReference type="ARBA" id="ARBA00046480"/>
    </source>
</evidence>
<evidence type="ECO:0000256" key="9">
    <source>
        <dbReference type="ARBA" id="ARBA00023136"/>
    </source>
</evidence>
<feature type="compositionally biased region" description="Basic and acidic residues" evidence="16">
    <location>
        <begin position="1012"/>
        <end position="1039"/>
    </location>
</feature>
<feature type="transmembrane region" description="Helical" evidence="17">
    <location>
        <begin position="1321"/>
        <end position="1346"/>
    </location>
</feature>
<dbReference type="GO" id="GO:0033179">
    <property type="term" value="C:proton-transporting V-type ATPase, V0 domain"/>
    <property type="evidence" value="ECO:0007669"/>
    <property type="project" value="InterPro"/>
</dbReference>
<protein>
    <recommendedName>
        <fullName evidence="10">V-type proton ATPase subunit c'</fullName>
    </recommendedName>
    <alternativeName>
        <fullName evidence="12">Proteolipid protein VMA11</fullName>
    </alternativeName>
    <alternativeName>
        <fullName evidence="11">Vacuolar proton pump c' subunit</fullName>
    </alternativeName>
</protein>
<evidence type="ECO:0000256" key="13">
    <source>
        <dbReference type="ARBA" id="ARBA00045519"/>
    </source>
</evidence>
<dbReference type="SMART" id="SM01132">
    <property type="entry name" value="DIL"/>
    <property type="match status" value="1"/>
</dbReference>
<feature type="transmembrane region" description="Helical" evidence="17">
    <location>
        <begin position="1248"/>
        <end position="1269"/>
    </location>
</feature>
<dbReference type="GO" id="GO:0046961">
    <property type="term" value="F:proton-transporting ATPase activity, rotational mechanism"/>
    <property type="evidence" value="ECO:0007669"/>
    <property type="project" value="InterPro"/>
</dbReference>
<dbReference type="FunFam" id="1.20.120.610:FF:000003">
    <property type="entry name" value="V-type proton ATPase proteolipid subunit"/>
    <property type="match status" value="1"/>
</dbReference>
<dbReference type="Gene3D" id="1.25.40.20">
    <property type="entry name" value="Ankyrin repeat-containing domain"/>
    <property type="match status" value="1"/>
</dbReference>
<dbReference type="Gene3D" id="3.40.50.150">
    <property type="entry name" value="Vaccinia Virus protein VP39"/>
    <property type="match status" value="1"/>
</dbReference>
<reference evidence="19" key="1">
    <citation type="journal article" date="2020" name="Front. Microbiol.">
        <title>Phenotypic and Genetic Characterization of the Cheese Ripening Yeast Geotrichum candidum.</title>
        <authorList>
            <person name="Perkins V."/>
            <person name="Vignola S."/>
            <person name="Lessard M.H."/>
            <person name="Plante P.L."/>
            <person name="Corbeil J."/>
            <person name="Dugat-Bony E."/>
            <person name="Frenette M."/>
            <person name="Labrie S."/>
        </authorList>
    </citation>
    <scope>NUCLEOTIDE SEQUENCE</scope>
    <source>
        <strain evidence="19">LMA-70</strain>
    </source>
</reference>
<dbReference type="Gene3D" id="1.20.120.610">
    <property type="entry name" value="lithium bound rotor ring of v- atpase"/>
    <property type="match status" value="1"/>
</dbReference>
<dbReference type="SUPFAM" id="SSF53335">
    <property type="entry name" value="S-adenosyl-L-methionine-dependent methyltransferases"/>
    <property type="match status" value="1"/>
</dbReference>
<evidence type="ECO:0000256" key="12">
    <source>
        <dbReference type="ARBA" id="ARBA00042481"/>
    </source>
</evidence>
<evidence type="ECO:0000256" key="3">
    <source>
        <dbReference type="ARBA" id="ARBA00022448"/>
    </source>
</evidence>
<dbReference type="PRINTS" id="PR00122">
    <property type="entry name" value="VACATPASE"/>
</dbReference>
<comment type="subunit">
    <text evidence="14">V-ATPase is a heteromultimeric enzyme composed of a peripheral catalytic V1 complex (components A to H) attached to an integral membrane V0 proton pore complex (components: a, c, c', c'', d, e, f and VOA1). The decameric c-ring forms the proton-conducting pore, and is composed of eight proteolipid subunits c, one subunit c' and one subunit c''.</text>
</comment>
<dbReference type="CDD" id="cd18176">
    <property type="entry name" value="ATP-synt_Vo_c_ATP6C_rpt2"/>
    <property type="match status" value="1"/>
</dbReference>
<dbReference type="Pfam" id="PF01843">
    <property type="entry name" value="DIL"/>
    <property type="match status" value="1"/>
</dbReference>
<evidence type="ECO:0000256" key="10">
    <source>
        <dbReference type="ARBA" id="ARBA00040723"/>
    </source>
</evidence>
<feature type="transmembrane region" description="Helical" evidence="17">
    <location>
        <begin position="1205"/>
        <end position="1227"/>
    </location>
</feature>
<evidence type="ECO:0000256" key="11">
    <source>
        <dbReference type="ARBA" id="ARBA00041484"/>
    </source>
</evidence>
<dbReference type="InterPro" id="IPR035921">
    <property type="entry name" value="F/V-ATP_Csub_sf"/>
</dbReference>
<evidence type="ECO:0000256" key="2">
    <source>
        <dbReference type="ARBA" id="ARBA00007296"/>
    </source>
</evidence>
<keyword evidence="8" id="KW-0406">Ion transport</keyword>
<name>A0A9P5KTG7_GEOCN</name>
<dbReference type="EMBL" id="QQZK01000026">
    <property type="protein sequence ID" value="KAF5102973.1"/>
    <property type="molecule type" value="Genomic_DNA"/>
</dbReference>
<dbReference type="PROSITE" id="PS50297">
    <property type="entry name" value="ANK_REP_REGION"/>
    <property type="match status" value="2"/>
</dbReference>
<dbReference type="GO" id="GO:0008757">
    <property type="term" value="F:S-adenosylmethionine-dependent methyltransferase activity"/>
    <property type="evidence" value="ECO:0007669"/>
    <property type="project" value="UniProtKB-ARBA"/>
</dbReference>
<dbReference type="PANTHER" id="PTHR16027:SF6">
    <property type="entry name" value="DILUTE DOMAIN-CONTAINING PROTEIN"/>
    <property type="match status" value="1"/>
</dbReference>
<sequence>MYMYVKFYKRPSCSTSTKNKCFEIKSVLTVTNDLGEKFFFGDLDLQVELVLIQPATKNTPVAKETVIDKKVLKWTTGARAVTYTAKLPLSIPTTTTFYVRACVPRPHEVVDMLLDSYENAQGEILHTFLPIQSVPCRLSDPARDKNTFDSEHLALRNLETQCPGYNINIIEETKGDIASHIWDAALAVSKELSSDESVLRKFVGKPRSIVELGAGCGFTGLVMAAMYPQAQVVLTDFEEARDACQRNIDLNVSKLPKTGARSHIQITGGDGKSSGRVSFQPLQWEEEDRDKIPHPVYHKNDHEGWDVVLVTDCIYNRASFDPLLCILQKLVTTGTTLLLAHKYRAGDSDLPESVRNNAIKAIVTDEIYDPWQGKTVSTSKTLTSAAKYASAGMAAAAGVASTISSKLDTPDDEDVEAIVEDETLSEKDKTNKIYKLFFAASSDGDLDTVRDILGGKAKDFIDIDGTDDSGSTALIYASCFGHEDIVVELLRYGADVDKPDQSEWTPLMWAINNSHLDVVERLLENDASVTKKTSTGRSALDFVTPFSEIYTYMASLGYINSNQPSDFYNDGLMSNKGFGGEEPDQLLMESAYNLDVDMTHLKLDDDDDIPGLGTGLDDLDGEQEFLWDRCLPDQMFVFAESDIPRILEVGITQMEPKRSPTQKPIPANLLFLCARYAHNYGSPEILENLLSPAFTRIRNVIMAKREDIAFLSFWLSNCTLLLYYMRKDVNLLPATVEYQEKLSELITDITVLISQDAERRLELVLNSSILDYQTIPGLDEIHYQSEWRIFRSSKKPKSHKEEMEEIYRPPTPKKKMLPSPRNVTSILSSILFVTDLYEVHPIIVQQLMSQIFYWLGSVLFNRIISNRKYLARSRAMQIRLNVSAIEDWARINNRKPDEITDEFHRGGDVKYPSLSDLCRKHFTPLIEILQWLQCFTAIGNDLANVTATLQQLTALNAKQLLHVANKYRAEVGEKGLSKAYKAYLSQLTLYGTKENNYSSQITKCTIHNVLDSESRKPEESVKEPVIKDDVPKMISREPENSGESTPKTEPEPVQEKEKTPAELADSIAPVAPSSSVVAPIHHSDDEDDDGNELYLNASIVLPFVIPTLTEMIVTWGAGLGGTHKKRAKKYEPSLPTEFLDKLDLAGEPNQPSAGLSVNPIFGGNLTMPQPSVHRTWGEDTATEELEREEYGSELSSEYTPAFAPFFGFAGCAAAIILSSAGAAIGTAKSGVGIAGIGTFKPELIMKSLIPVIMSGILSVYGLVVSVLIAGDLNPANDYSLFNGFMHLACGLCVGFAGLAAGYAIGIVGDEGVRQLMLQPRLFVGIVLILIFAEVLGLYGMIIALILNTKGSG</sequence>
<evidence type="ECO:0000256" key="7">
    <source>
        <dbReference type="ARBA" id="ARBA00022989"/>
    </source>
</evidence>
<evidence type="ECO:0000256" key="17">
    <source>
        <dbReference type="SAM" id="Phobius"/>
    </source>
</evidence>
<evidence type="ECO:0000259" key="18">
    <source>
        <dbReference type="PROSITE" id="PS51126"/>
    </source>
</evidence>
<dbReference type="SUPFAM" id="SSF48403">
    <property type="entry name" value="Ankyrin repeat"/>
    <property type="match status" value="1"/>
</dbReference>
<organism evidence="19 20">
    <name type="scientific">Geotrichum candidum</name>
    <name type="common">Oospora lactis</name>
    <name type="synonym">Dipodascus geotrichum</name>
    <dbReference type="NCBI Taxonomy" id="1173061"/>
    <lineage>
        <taxon>Eukaryota</taxon>
        <taxon>Fungi</taxon>
        <taxon>Dikarya</taxon>
        <taxon>Ascomycota</taxon>
        <taxon>Saccharomycotina</taxon>
        <taxon>Dipodascomycetes</taxon>
        <taxon>Dipodascales</taxon>
        <taxon>Dipodascaceae</taxon>
        <taxon>Geotrichum</taxon>
    </lineage>
</organism>
<evidence type="ECO:0000256" key="6">
    <source>
        <dbReference type="ARBA" id="ARBA00022781"/>
    </source>
</evidence>
<keyword evidence="9 17" id="KW-0472">Membrane</keyword>
<proteinExistence type="inferred from homology"/>
<evidence type="ECO:0000313" key="20">
    <source>
        <dbReference type="Proteomes" id="UP000750522"/>
    </source>
</evidence>
<comment type="caution">
    <text evidence="19">The sequence shown here is derived from an EMBL/GenBank/DDBJ whole genome shotgun (WGS) entry which is preliminary data.</text>
</comment>
<reference evidence="19" key="2">
    <citation type="submission" date="2020-01" db="EMBL/GenBank/DDBJ databases">
        <authorList>
            <person name="Perkins V."/>
            <person name="Lessard M.-H."/>
            <person name="Dugat-Bony E."/>
            <person name="Frenette M."/>
            <person name="Labrie S."/>
        </authorList>
    </citation>
    <scope>NUCLEOTIDE SEQUENCE</scope>
    <source>
        <strain evidence="19">LMA-70</strain>
    </source>
</reference>
<dbReference type="SUPFAM" id="SSF81333">
    <property type="entry name" value="F1F0 ATP synthase subunit C"/>
    <property type="match status" value="1"/>
</dbReference>
<dbReference type="InterPro" id="IPR002379">
    <property type="entry name" value="ATPase_proteolipid_c-like_dom"/>
</dbReference>
<accession>A0A9P5KTG7</accession>
<keyword evidence="3" id="KW-0813">Transport</keyword>
<dbReference type="CDD" id="cd15473">
    <property type="entry name" value="Myo5p-like_CBD_DIL_ANK"/>
    <property type="match status" value="1"/>
</dbReference>
<evidence type="ECO:0000256" key="15">
    <source>
        <dbReference type="PROSITE-ProRule" id="PRU00023"/>
    </source>
</evidence>
<dbReference type="Pfam" id="PF12796">
    <property type="entry name" value="Ank_2"/>
    <property type="match status" value="1"/>
</dbReference>
<dbReference type="GO" id="GO:0000324">
    <property type="term" value="C:fungal-type vacuole"/>
    <property type="evidence" value="ECO:0007669"/>
    <property type="project" value="UniProtKB-ARBA"/>
</dbReference>
<keyword evidence="6" id="KW-0375">Hydrogen ion transport</keyword>
<dbReference type="InterPro" id="IPR052072">
    <property type="entry name" value="Vascular_dev_regulator"/>
</dbReference>
<dbReference type="InterPro" id="IPR011555">
    <property type="entry name" value="ATPase_proteolipid_su_C_euk"/>
</dbReference>
<dbReference type="CDD" id="cd18175">
    <property type="entry name" value="ATP-synt_Vo_c_ATP6C_rpt1"/>
    <property type="match status" value="1"/>
</dbReference>